<reference evidence="7" key="1">
    <citation type="submission" date="2021-06" db="EMBL/GenBank/DDBJ databases">
        <authorList>
            <person name="Kallberg Y."/>
            <person name="Tangrot J."/>
            <person name="Rosling A."/>
        </authorList>
    </citation>
    <scope>NUCLEOTIDE SEQUENCE</scope>
    <source>
        <strain evidence="7">FL130A</strain>
    </source>
</reference>
<feature type="domain" description="Aminotransferase class V" evidence="6">
    <location>
        <begin position="122"/>
        <end position="298"/>
    </location>
</feature>
<dbReference type="InterPro" id="IPR015421">
    <property type="entry name" value="PyrdxlP-dep_Trfase_major"/>
</dbReference>
<feature type="binding site" evidence="4">
    <location>
        <position position="156"/>
    </location>
    <ligand>
        <name>pyridoxal 5'-phosphate</name>
        <dbReference type="ChEBI" id="CHEBI:597326"/>
    </ligand>
</feature>
<comment type="caution">
    <text evidence="4">Lacks conserved residue(s) required for the propagation of feature annotation.</text>
</comment>
<dbReference type="Pfam" id="PF22580">
    <property type="entry name" value="KYNU_C"/>
    <property type="match status" value="1"/>
</dbReference>
<feature type="binding site" evidence="4">
    <location>
        <position position="157"/>
    </location>
    <ligand>
        <name>pyridoxal 5'-phosphate</name>
        <dbReference type="ChEBI" id="CHEBI:597326"/>
    </ligand>
</feature>
<dbReference type="InterPro" id="IPR015422">
    <property type="entry name" value="PyrdxlP-dep_Trfase_small"/>
</dbReference>
<keyword evidence="1 4" id="KW-0662">Pyridine nucleotide biosynthesis</keyword>
<comment type="pathway">
    <text evidence="4 5">Cofactor biosynthesis; NAD(+) biosynthesis; quinolinate from L-kynurenine: step 2/3.</text>
</comment>
<dbReference type="InterPro" id="IPR000192">
    <property type="entry name" value="Aminotrans_V_dom"/>
</dbReference>
<dbReference type="OrthoDB" id="5978656at2759"/>
<dbReference type="InterPro" id="IPR010111">
    <property type="entry name" value="Kynureninase"/>
</dbReference>
<evidence type="ECO:0000259" key="6">
    <source>
        <dbReference type="Pfam" id="PF00266"/>
    </source>
</evidence>
<accession>A0A9N9BWP9</accession>
<dbReference type="Proteomes" id="UP000789508">
    <property type="component" value="Unassembled WGS sequence"/>
</dbReference>
<dbReference type="GO" id="GO:0030429">
    <property type="term" value="F:kynureninase activity"/>
    <property type="evidence" value="ECO:0007669"/>
    <property type="project" value="UniProtKB-UniRule"/>
</dbReference>
<dbReference type="SUPFAM" id="SSF53383">
    <property type="entry name" value="PLP-dependent transferases"/>
    <property type="match status" value="1"/>
</dbReference>
<dbReference type="GO" id="GO:0019441">
    <property type="term" value="P:L-tryptophan catabolic process to kynurenine"/>
    <property type="evidence" value="ECO:0007669"/>
    <property type="project" value="TreeGrafter"/>
</dbReference>
<feature type="binding site" evidence="4">
    <location>
        <position position="272"/>
    </location>
    <ligand>
        <name>pyridoxal 5'-phosphate</name>
        <dbReference type="ChEBI" id="CHEBI:597326"/>
    </ligand>
</feature>
<comment type="subunit">
    <text evidence="4 5">Homodimer.</text>
</comment>
<dbReference type="Gene3D" id="3.90.1150.10">
    <property type="entry name" value="Aspartate Aminotransferase, domain 1"/>
    <property type="match status" value="2"/>
</dbReference>
<keyword evidence="2 4" id="KW-0378">Hydrolase</keyword>
<feature type="binding site" evidence="4">
    <location>
        <position position="316"/>
    </location>
    <ligand>
        <name>pyridoxal 5'-phosphate</name>
        <dbReference type="ChEBI" id="CHEBI:597326"/>
    </ligand>
</feature>
<protein>
    <recommendedName>
        <fullName evidence="4 5">Kynureninase</fullName>
        <ecNumber evidence="4 5">3.7.1.3</ecNumber>
    </recommendedName>
    <alternativeName>
        <fullName evidence="4">Biosynthesis of nicotinic acid protein 5</fullName>
    </alternativeName>
    <alternativeName>
        <fullName evidence="4">L-kynurenine hydrolase</fullName>
    </alternativeName>
</protein>
<evidence type="ECO:0000313" key="8">
    <source>
        <dbReference type="Proteomes" id="UP000789508"/>
    </source>
</evidence>
<gene>
    <name evidence="4" type="primary">BNA5</name>
    <name evidence="7" type="ORF">ALEPTO_LOCUS7324</name>
</gene>
<dbReference type="AlphaFoldDB" id="A0A9N9BWP9"/>
<evidence type="ECO:0000256" key="2">
    <source>
        <dbReference type="ARBA" id="ARBA00022801"/>
    </source>
</evidence>
<dbReference type="GO" id="GO:0019805">
    <property type="term" value="P:quinolinate biosynthetic process"/>
    <property type="evidence" value="ECO:0007669"/>
    <property type="project" value="UniProtKB-UniRule"/>
</dbReference>
<organism evidence="7 8">
    <name type="scientific">Ambispora leptoticha</name>
    <dbReference type="NCBI Taxonomy" id="144679"/>
    <lineage>
        <taxon>Eukaryota</taxon>
        <taxon>Fungi</taxon>
        <taxon>Fungi incertae sedis</taxon>
        <taxon>Mucoromycota</taxon>
        <taxon>Glomeromycotina</taxon>
        <taxon>Glomeromycetes</taxon>
        <taxon>Archaeosporales</taxon>
        <taxon>Ambisporaceae</taxon>
        <taxon>Ambispora</taxon>
    </lineage>
</organism>
<comment type="function">
    <text evidence="4 5">Catalyzes the cleavage of L-kynurenine (L-Kyn) and L-3-hydroxykynurenine (L-3OHKyn) into anthranilic acid (AA) and 3-hydroxyanthranilic acid (3-OHAA), respectively.</text>
</comment>
<feature type="modified residue" description="N6-(pyridoxal phosphate)lysine" evidence="4">
    <location>
        <position position="295"/>
    </location>
</feature>
<feature type="binding site" evidence="4">
    <location>
        <begin position="184"/>
        <end position="187"/>
    </location>
    <ligand>
        <name>pyridoxal 5'-phosphate</name>
        <dbReference type="ChEBI" id="CHEBI:597326"/>
    </ligand>
</feature>
<feature type="binding site" evidence="4">
    <location>
        <position position="294"/>
    </location>
    <ligand>
        <name>pyridoxal 5'-phosphate</name>
        <dbReference type="ChEBI" id="CHEBI:597326"/>
    </ligand>
</feature>
<feature type="binding site" evidence="4">
    <location>
        <position position="269"/>
    </location>
    <ligand>
        <name>pyridoxal 5'-phosphate</name>
        <dbReference type="ChEBI" id="CHEBI:597326"/>
    </ligand>
</feature>
<comment type="similarity">
    <text evidence="4 5">Belongs to the kynureninase family.</text>
</comment>
<evidence type="ECO:0000313" key="7">
    <source>
        <dbReference type="EMBL" id="CAG8582419.1"/>
    </source>
</evidence>
<name>A0A9N9BWP9_9GLOM</name>
<comment type="cofactor">
    <cofactor evidence="4 5">
        <name>pyridoxal 5'-phosphate</name>
        <dbReference type="ChEBI" id="CHEBI:597326"/>
    </cofactor>
</comment>
<dbReference type="GO" id="GO:0097053">
    <property type="term" value="P:L-kynurenine catabolic process"/>
    <property type="evidence" value="ECO:0007669"/>
    <property type="project" value="UniProtKB-UniRule"/>
</dbReference>
<dbReference type="PANTHER" id="PTHR14084:SF0">
    <property type="entry name" value="KYNURENINASE"/>
    <property type="match status" value="1"/>
</dbReference>
<comment type="subcellular location">
    <subcellularLocation>
        <location evidence="4 5">Cytoplasm</location>
    </subcellularLocation>
</comment>
<feature type="binding site" evidence="4">
    <location>
        <position position="240"/>
    </location>
    <ligand>
        <name>pyridoxal 5'-phosphate</name>
        <dbReference type="ChEBI" id="CHEBI:597326"/>
    </ligand>
</feature>
<sequence length="444" mass="50976">MSLSQFFREITPNLHEFDDASDIILKLANNEFIKVDDLLSIEFARYLDNFDELKGLREEFVIPKICDVVSKDKIDGNNIDPNEECIYLCGNSLGLLPRRSKQLVDEEFEVWSKTGVFGHFQHKFNRPWLTIDETVTSLTANLIGATPTEVAIMNTLTTNLHLLMVSFYTPNSERYKILIEDKVFPSDQYAIESQLKFHGYDPAEALITVKPRPDEYTIKDTDIIEQIEKEGEKIAVVLLSAVHYYNGQYFDLEKISRVAHEKGCVVGFDLAHAIGNVVLSLHDWNVDFAVWCSYKYLNSGPEFKPIQGAAGYQLSNPSVLNTVSLLGSLQIFAKTNMLTLRAKSFLLTGYLEFLITRKLNPHYQNDYKIITPHDPRRRGAQLSVLLIHEEQFESIFNGLMERGVVVDERKPNCIRIAPVPLYNTFYEVWKFVEILKDILDNKKF</sequence>
<dbReference type="PANTHER" id="PTHR14084">
    <property type="entry name" value="KYNURENINASE"/>
    <property type="match status" value="1"/>
</dbReference>
<dbReference type="GO" id="GO:0034354">
    <property type="term" value="P:'de novo' NAD+ biosynthetic process from L-tryptophan"/>
    <property type="evidence" value="ECO:0007669"/>
    <property type="project" value="UniProtKB-UniRule"/>
</dbReference>
<dbReference type="GO" id="GO:0043420">
    <property type="term" value="P:anthranilate metabolic process"/>
    <property type="evidence" value="ECO:0007669"/>
    <property type="project" value="UniProtKB-UniRule"/>
</dbReference>
<dbReference type="Gene3D" id="3.40.640.10">
    <property type="entry name" value="Type I PLP-dependent aspartate aminotransferase-like (Major domain)"/>
    <property type="match status" value="2"/>
</dbReference>
<keyword evidence="3 4" id="KW-0663">Pyridoxal phosphate</keyword>
<comment type="catalytic activity">
    <reaction evidence="5">
        <text>3-hydroxy-L-kynurenine + H2O = 3-hydroxyanthranilate + L-alanine + H(+)</text>
        <dbReference type="Rhea" id="RHEA:25143"/>
        <dbReference type="ChEBI" id="CHEBI:15377"/>
        <dbReference type="ChEBI" id="CHEBI:15378"/>
        <dbReference type="ChEBI" id="CHEBI:36559"/>
        <dbReference type="ChEBI" id="CHEBI:57972"/>
        <dbReference type="ChEBI" id="CHEBI:58125"/>
        <dbReference type="EC" id="3.7.1.3"/>
    </reaction>
</comment>
<keyword evidence="8" id="KW-1185">Reference proteome</keyword>
<evidence type="ECO:0000256" key="4">
    <source>
        <dbReference type="HAMAP-Rule" id="MF_03017"/>
    </source>
</evidence>
<evidence type="ECO:0000256" key="3">
    <source>
        <dbReference type="ARBA" id="ARBA00022898"/>
    </source>
</evidence>
<dbReference type="GO" id="GO:0005737">
    <property type="term" value="C:cytoplasm"/>
    <property type="evidence" value="ECO:0007669"/>
    <property type="project" value="UniProtKB-SubCell"/>
</dbReference>
<dbReference type="EMBL" id="CAJVPS010003101">
    <property type="protein sequence ID" value="CAG8582419.1"/>
    <property type="molecule type" value="Genomic_DNA"/>
</dbReference>
<dbReference type="PIRSF" id="PIRSF038800">
    <property type="entry name" value="KYNU"/>
    <property type="match status" value="1"/>
</dbReference>
<dbReference type="GO" id="GO:0030170">
    <property type="term" value="F:pyridoxal phosphate binding"/>
    <property type="evidence" value="ECO:0007669"/>
    <property type="project" value="UniProtKB-UniRule"/>
</dbReference>
<keyword evidence="4 5" id="KW-0963">Cytoplasm</keyword>
<comment type="caution">
    <text evidence="7">The sequence shown here is derived from an EMBL/GenBank/DDBJ whole genome shotgun (WGS) entry which is preliminary data.</text>
</comment>
<comment type="catalytic activity">
    <reaction evidence="4 5">
        <text>L-kynurenine + H2O = anthranilate + L-alanine + H(+)</text>
        <dbReference type="Rhea" id="RHEA:16813"/>
        <dbReference type="ChEBI" id="CHEBI:15377"/>
        <dbReference type="ChEBI" id="CHEBI:15378"/>
        <dbReference type="ChEBI" id="CHEBI:16567"/>
        <dbReference type="ChEBI" id="CHEBI:57959"/>
        <dbReference type="ChEBI" id="CHEBI:57972"/>
        <dbReference type="EC" id="3.7.1.3"/>
    </reaction>
</comment>
<comment type="pathway">
    <text evidence="4 5">Amino-acid degradation; L-kynurenine degradation; L-alanine and anthranilate from L-kynurenine: step 1/1.</text>
</comment>
<evidence type="ECO:0000256" key="1">
    <source>
        <dbReference type="ARBA" id="ARBA00022642"/>
    </source>
</evidence>
<dbReference type="InterPro" id="IPR015424">
    <property type="entry name" value="PyrdxlP-dep_Trfase"/>
</dbReference>
<dbReference type="HAMAP" id="MF_01970">
    <property type="entry name" value="Kynureninase"/>
    <property type="match status" value="1"/>
</dbReference>
<dbReference type="Pfam" id="PF00266">
    <property type="entry name" value="Aminotran_5"/>
    <property type="match status" value="1"/>
</dbReference>
<proteinExistence type="inferred from homology"/>
<evidence type="ECO:0000256" key="5">
    <source>
        <dbReference type="PIRNR" id="PIRNR038800"/>
    </source>
</evidence>
<dbReference type="EC" id="3.7.1.3" evidence="4 5"/>
<dbReference type="NCBIfam" id="TIGR01814">
    <property type="entry name" value="kynureninase"/>
    <property type="match status" value="1"/>
</dbReference>